<name>A0AAD5X3J0_9FUNG</name>
<reference evidence="1" key="1">
    <citation type="submission" date="2020-05" db="EMBL/GenBank/DDBJ databases">
        <title>Phylogenomic resolution of chytrid fungi.</title>
        <authorList>
            <person name="Stajich J.E."/>
            <person name="Amses K."/>
            <person name="Simmons R."/>
            <person name="Seto K."/>
            <person name="Myers J."/>
            <person name="Bonds A."/>
            <person name="Quandt C.A."/>
            <person name="Barry K."/>
            <person name="Liu P."/>
            <person name="Grigoriev I."/>
            <person name="Longcore J.E."/>
            <person name="James T.Y."/>
        </authorList>
    </citation>
    <scope>NUCLEOTIDE SEQUENCE</scope>
    <source>
        <strain evidence="1">JEL0318</strain>
    </source>
</reference>
<comment type="caution">
    <text evidence="1">The sequence shown here is derived from an EMBL/GenBank/DDBJ whole genome shotgun (WGS) entry which is preliminary data.</text>
</comment>
<evidence type="ECO:0000313" key="1">
    <source>
        <dbReference type="EMBL" id="KAJ3049958.1"/>
    </source>
</evidence>
<dbReference type="Proteomes" id="UP001212841">
    <property type="component" value="Unassembled WGS sequence"/>
</dbReference>
<evidence type="ECO:0000313" key="2">
    <source>
        <dbReference type="Proteomes" id="UP001212841"/>
    </source>
</evidence>
<protein>
    <submittedName>
        <fullName evidence="1">Uncharacterized protein</fullName>
    </submittedName>
</protein>
<proteinExistence type="predicted"/>
<sequence length="142" mass="16048">MSSKLDRPGFRLPIRYKCNSENLFDPVHTRHLSKIASWSLEELRGLVGGDEDRLDAEAALKMEEESLAEEISEGTNTIMMQRKLVIKPREASRLLLYLAGNLQNRPVMGIALQKELRNAAKKLKDMTDEELTAELITGVLLI</sequence>
<dbReference type="EMBL" id="JADGJD010000572">
    <property type="protein sequence ID" value="KAJ3049958.1"/>
    <property type="molecule type" value="Genomic_DNA"/>
</dbReference>
<keyword evidence="2" id="KW-1185">Reference proteome</keyword>
<accession>A0AAD5X3J0</accession>
<gene>
    <name evidence="1" type="ORF">HK097_009065</name>
</gene>
<dbReference type="AlphaFoldDB" id="A0AAD5X3J0"/>
<organism evidence="1 2">
    <name type="scientific">Rhizophlyctis rosea</name>
    <dbReference type="NCBI Taxonomy" id="64517"/>
    <lineage>
        <taxon>Eukaryota</taxon>
        <taxon>Fungi</taxon>
        <taxon>Fungi incertae sedis</taxon>
        <taxon>Chytridiomycota</taxon>
        <taxon>Chytridiomycota incertae sedis</taxon>
        <taxon>Chytridiomycetes</taxon>
        <taxon>Rhizophlyctidales</taxon>
        <taxon>Rhizophlyctidaceae</taxon>
        <taxon>Rhizophlyctis</taxon>
    </lineage>
</organism>